<reference evidence="3" key="2">
    <citation type="submission" date="2020-08" db="EMBL/GenBank/DDBJ databases">
        <authorList>
            <person name="Lai Q."/>
        </authorList>
    </citation>
    <scope>NUCLEOTIDE SEQUENCE</scope>
    <source>
        <strain evidence="3">S27-2</strain>
    </source>
</reference>
<comment type="similarity">
    <text evidence="1">Belongs to the 4-hydroxybenzoyl-CoA thioesterase family.</text>
</comment>
<dbReference type="AlphaFoldDB" id="A0A8J6ITQ4"/>
<accession>A0A8J6ITQ4</accession>
<organism evidence="3 4">
    <name type="scientific">Neptunicella marina</name>
    <dbReference type="NCBI Taxonomy" id="2125989"/>
    <lineage>
        <taxon>Bacteria</taxon>
        <taxon>Pseudomonadati</taxon>
        <taxon>Pseudomonadota</taxon>
        <taxon>Gammaproteobacteria</taxon>
        <taxon>Alteromonadales</taxon>
        <taxon>Alteromonadaceae</taxon>
        <taxon>Neptunicella</taxon>
    </lineage>
</organism>
<dbReference type="Proteomes" id="UP000601768">
    <property type="component" value="Unassembled WGS sequence"/>
</dbReference>
<dbReference type="GO" id="GO:0047617">
    <property type="term" value="F:fatty acyl-CoA hydrolase activity"/>
    <property type="evidence" value="ECO:0007669"/>
    <property type="project" value="TreeGrafter"/>
</dbReference>
<dbReference type="PANTHER" id="PTHR31793:SF27">
    <property type="entry name" value="NOVEL THIOESTERASE SUPERFAMILY DOMAIN AND SAPOSIN A-TYPE DOMAIN CONTAINING PROTEIN (0610012H03RIK)"/>
    <property type="match status" value="1"/>
</dbReference>
<evidence type="ECO:0000313" key="3">
    <source>
        <dbReference type="EMBL" id="MBC3766084.1"/>
    </source>
</evidence>
<name>A0A8J6ITQ4_9ALTE</name>
<protein>
    <submittedName>
        <fullName evidence="3">Acyl-CoA thioesterase</fullName>
    </submittedName>
</protein>
<dbReference type="RefSeq" id="WP_186506557.1">
    <property type="nucleotide sequence ID" value="NZ_JACNEP010000006.1"/>
</dbReference>
<gene>
    <name evidence="3" type="ORF">H8B19_09345</name>
</gene>
<comment type="caution">
    <text evidence="3">The sequence shown here is derived from an EMBL/GenBank/DDBJ whole genome shotgun (WGS) entry which is preliminary data.</text>
</comment>
<dbReference type="InterPro" id="IPR050563">
    <property type="entry name" value="4-hydroxybenzoyl-CoA_TE"/>
</dbReference>
<reference evidence="3" key="1">
    <citation type="journal article" date="2018" name="Int. J. Syst. Evol. Microbiol.">
        <title>Neptunicella marina gen. nov., sp. nov., isolated from surface seawater.</title>
        <authorList>
            <person name="Liu X."/>
            <person name="Lai Q."/>
            <person name="Du Y."/>
            <person name="Zhang X."/>
            <person name="Liu Z."/>
            <person name="Sun F."/>
            <person name="Shao Z."/>
        </authorList>
    </citation>
    <scope>NUCLEOTIDE SEQUENCE</scope>
    <source>
        <strain evidence="3">S27-2</strain>
    </source>
</reference>
<dbReference type="SUPFAM" id="SSF54637">
    <property type="entry name" value="Thioesterase/thiol ester dehydrase-isomerase"/>
    <property type="match status" value="1"/>
</dbReference>
<proteinExistence type="inferred from homology"/>
<evidence type="ECO:0000256" key="2">
    <source>
        <dbReference type="ARBA" id="ARBA00022801"/>
    </source>
</evidence>
<dbReference type="InterPro" id="IPR029069">
    <property type="entry name" value="HotDog_dom_sf"/>
</dbReference>
<dbReference type="Gene3D" id="3.10.129.10">
    <property type="entry name" value="Hotdog Thioesterase"/>
    <property type="match status" value="1"/>
</dbReference>
<dbReference type="EMBL" id="JACNEP010000006">
    <property type="protein sequence ID" value="MBC3766084.1"/>
    <property type="molecule type" value="Genomic_DNA"/>
</dbReference>
<sequence length="131" mass="15218">MLSHKLQVRFYETDALKHVSNTVLVGWFEAAREPLFKLFTPEMDLDNWPIILASYKVDFLAQIFMGPEVEIKTGISRLGNKSCEVYQQVWQRGELCAEGRTTLVHFDYQQQKSTPLPDDVREKLQALWVEA</sequence>
<keyword evidence="2" id="KW-0378">Hydrolase</keyword>
<dbReference type="PANTHER" id="PTHR31793">
    <property type="entry name" value="4-HYDROXYBENZOYL-COA THIOESTERASE FAMILY MEMBER"/>
    <property type="match status" value="1"/>
</dbReference>
<dbReference type="CDD" id="cd00586">
    <property type="entry name" value="4HBT"/>
    <property type="match status" value="1"/>
</dbReference>
<keyword evidence="4" id="KW-1185">Reference proteome</keyword>
<evidence type="ECO:0000313" key="4">
    <source>
        <dbReference type="Proteomes" id="UP000601768"/>
    </source>
</evidence>
<dbReference type="Pfam" id="PF13279">
    <property type="entry name" value="4HBT_2"/>
    <property type="match status" value="1"/>
</dbReference>
<evidence type="ECO:0000256" key="1">
    <source>
        <dbReference type="ARBA" id="ARBA00005953"/>
    </source>
</evidence>